<sequence length="286" mass="32556">MARKYYKKGGKRQKGGRRKKCARKKAGRGKPQNVGLRPFRFLNLPGELRNMIYHELAAEESFDIYNQPSMALTNKQIRAECLPILYAESLITMKVVFGVPEEQAPGKQPVDRFASLVEKSRRSTGGGLSSHLKLIRAVDVDFTFAERDLAPFEFIHLDLREESSRFPTRAQLLGDESTFDGQVNSNWTHDGQVDDWVYERMEDEEALGPAEQLEATETFFEGNSLWHIVDFIVLFGEGCPRALDHVGLDAECYEALKRRANGYCGEQEKREFAWSFGTELDNTAAY</sequence>
<feature type="region of interest" description="Disordered" evidence="1">
    <location>
        <begin position="1"/>
        <end position="34"/>
    </location>
</feature>
<evidence type="ECO:0000256" key="1">
    <source>
        <dbReference type="SAM" id="MobiDB-lite"/>
    </source>
</evidence>
<organism evidence="2 3">
    <name type="scientific">Cytospora chrysosperma</name>
    <name type="common">Cytospora canker fungus</name>
    <name type="synonym">Sphaeria chrysosperma</name>
    <dbReference type="NCBI Taxonomy" id="252740"/>
    <lineage>
        <taxon>Eukaryota</taxon>
        <taxon>Fungi</taxon>
        <taxon>Dikarya</taxon>
        <taxon>Ascomycota</taxon>
        <taxon>Pezizomycotina</taxon>
        <taxon>Sordariomycetes</taxon>
        <taxon>Sordariomycetidae</taxon>
        <taxon>Diaporthales</taxon>
        <taxon>Cytosporaceae</taxon>
        <taxon>Cytospora</taxon>
    </lineage>
</organism>
<dbReference type="Proteomes" id="UP000284375">
    <property type="component" value="Unassembled WGS sequence"/>
</dbReference>
<name>A0A423W8T0_CYTCH</name>
<proteinExistence type="predicted"/>
<keyword evidence="3" id="KW-1185">Reference proteome</keyword>
<dbReference type="EMBL" id="LJZO01000010">
    <property type="protein sequence ID" value="ROV99714.1"/>
    <property type="molecule type" value="Genomic_DNA"/>
</dbReference>
<dbReference type="AlphaFoldDB" id="A0A423W8T0"/>
<comment type="caution">
    <text evidence="2">The sequence shown here is derived from an EMBL/GenBank/DDBJ whole genome shotgun (WGS) entry which is preliminary data.</text>
</comment>
<evidence type="ECO:0000313" key="2">
    <source>
        <dbReference type="EMBL" id="ROV99714.1"/>
    </source>
</evidence>
<evidence type="ECO:0008006" key="4">
    <source>
        <dbReference type="Google" id="ProtNLM"/>
    </source>
</evidence>
<reference evidence="2 3" key="1">
    <citation type="submission" date="2015-09" db="EMBL/GenBank/DDBJ databases">
        <title>Host preference determinants of Valsa canker pathogens revealed by comparative genomics.</title>
        <authorList>
            <person name="Yin Z."/>
            <person name="Huang L."/>
        </authorList>
    </citation>
    <scope>NUCLEOTIDE SEQUENCE [LARGE SCALE GENOMIC DNA]</scope>
    <source>
        <strain evidence="2 3">YSFL</strain>
    </source>
</reference>
<gene>
    <name evidence="2" type="ORF">VSDG_02968</name>
</gene>
<protein>
    <recommendedName>
        <fullName evidence="4">F-box domain-containing protein</fullName>
    </recommendedName>
</protein>
<accession>A0A423W8T0</accession>
<evidence type="ECO:0000313" key="3">
    <source>
        <dbReference type="Proteomes" id="UP000284375"/>
    </source>
</evidence>
<feature type="compositionally biased region" description="Basic residues" evidence="1">
    <location>
        <begin position="1"/>
        <end position="28"/>
    </location>
</feature>
<dbReference type="OrthoDB" id="5245408at2759"/>